<proteinExistence type="predicted"/>
<evidence type="ECO:0000313" key="1">
    <source>
        <dbReference type="EMBL" id="KAH3711879.1"/>
    </source>
</evidence>
<organism evidence="1 2">
    <name type="scientific">Dreissena polymorpha</name>
    <name type="common">Zebra mussel</name>
    <name type="synonym">Mytilus polymorpha</name>
    <dbReference type="NCBI Taxonomy" id="45954"/>
    <lineage>
        <taxon>Eukaryota</taxon>
        <taxon>Metazoa</taxon>
        <taxon>Spiralia</taxon>
        <taxon>Lophotrochozoa</taxon>
        <taxon>Mollusca</taxon>
        <taxon>Bivalvia</taxon>
        <taxon>Autobranchia</taxon>
        <taxon>Heteroconchia</taxon>
        <taxon>Euheterodonta</taxon>
        <taxon>Imparidentia</taxon>
        <taxon>Neoheterodontei</taxon>
        <taxon>Myida</taxon>
        <taxon>Dreissenoidea</taxon>
        <taxon>Dreissenidae</taxon>
        <taxon>Dreissena</taxon>
    </lineage>
</organism>
<reference evidence="1" key="2">
    <citation type="submission" date="2020-11" db="EMBL/GenBank/DDBJ databases">
        <authorList>
            <person name="McCartney M.A."/>
            <person name="Auch B."/>
            <person name="Kono T."/>
            <person name="Mallez S."/>
            <person name="Becker A."/>
            <person name="Gohl D.M."/>
            <person name="Silverstein K.A.T."/>
            <person name="Koren S."/>
            <person name="Bechman K.B."/>
            <person name="Herman A."/>
            <person name="Abrahante J.E."/>
            <person name="Garbe J."/>
        </authorList>
    </citation>
    <scope>NUCLEOTIDE SEQUENCE</scope>
    <source>
        <strain evidence="1">Duluth1</strain>
        <tissue evidence="1">Whole animal</tissue>
    </source>
</reference>
<reference evidence="1" key="1">
    <citation type="journal article" date="2019" name="bioRxiv">
        <title>The Genome of the Zebra Mussel, Dreissena polymorpha: A Resource for Invasive Species Research.</title>
        <authorList>
            <person name="McCartney M.A."/>
            <person name="Auch B."/>
            <person name="Kono T."/>
            <person name="Mallez S."/>
            <person name="Zhang Y."/>
            <person name="Obille A."/>
            <person name="Becker A."/>
            <person name="Abrahante J.E."/>
            <person name="Garbe J."/>
            <person name="Badalamenti J.P."/>
            <person name="Herman A."/>
            <person name="Mangelson H."/>
            <person name="Liachko I."/>
            <person name="Sullivan S."/>
            <person name="Sone E.D."/>
            <person name="Koren S."/>
            <person name="Silverstein K.A.T."/>
            <person name="Beckman K.B."/>
            <person name="Gohl D.M."/>
        </authorList>
    </citation>
    <scope>NUCLEOTIDE SEQUENCE</scope>
    <source>
        <strain evidence="1">Duluth1</strain>
        <tissue evidence="1">Whole animal</tissue>
    </source>
</reference>
<evidence type="ECO:0000313" key="2">
    <source>
        <dbReference type="Proteomes" id="UP000828390"/>
    </source>
</evidence>
<protein>
    <submittedName>
        <fullName evidence="1">Uncharacterized protein</fullName>
    </submittedName>
</protein>
<name>A0A9D3Z4S7_DREPO</name>
<sequence length="91" mass="10568">MSRKWVMVVSRHYQFVPLIFLPVHGKNVGQKINVDSSKLECVSSDRWHRRINTRAGRADLGFYLLVPLLRREADTVDMTIRLVPEHALTLI</sequence>
<dbReference type="Proteomes" id="UP000828390">
    <property type="component" value="Unassembled WGS sequence"/>
</dbReference>
<accession>A0A9D3Z4S7</accession>
<keyword evidence="2" id="KW-1185">Reference proteome</keyword>
<dbReference type="AlphaFoldDB" id="A0A9D3Z4S7"/>
<dbReference type="EMBL" id="JAIWYP010000014">
    <property type="protein sequence ID" value="KAH3711879.1"/>
    <property type="molecule type" value="Genomic_DNA"/>
</dbReference>
<comment type="caution">
    <text evidence="1">The sequence shown here is derived from an EMBL/GenBank/DDBJ whole genome shotgun (WGS) entry which is preliminary data.</text>
</comment>
<gene>
    <name evidence="1" type="ORF">DPMN_071554</name>
</gene>